<proteinExistence type="inferred from homology"/>
<sequence>MAGAAAATDHPAECRVTVPAADVVAGEEHENVKAAGRRRACCVPAARLFSWMAAPRDWALGVARTAWLWLASCAAAARDGVAGFGRTVWKVGADDPRKAVHGLKVALALTLCSVFYYVRPLYSFTGESAMWAVLTVVVVFEYTVGGCFYKGINRAMATITGGALALGVQWVASKSGKEFEPYILTGSLFIFAAAATYSRFIPTMKARFDYGVTIFILTYTLVAVSGYRVDELVALAQNRLTTIAIGAAICFAVCALVLPVWAGQELHDQVARNMDKLADAVEACVHDYFSSDERRVLSARASGYKAVLNAKASEDSLANLATWEPAHGDFGFRHPYPMYQKVGAAMRRCAYSVDALAASVTAEIQAPARVKKSMSAACAALSRTCAAVLREASGSLDSMTRSGRLALLVDDMNAAAADLREELRRLAVALEDDDEPAEPHEQSTAPPLIEVLPLFTATSLLLEICARAEGVVGAVDALATAAKFKKADHEVVDVEAATVPVTTSSTATLAAADAPQETHAKVAVDKEKTTATEQAPRDQVGELIKVLMRRRSSKKKRAPKVCPQPPLDFAAHAAPSPKSWSMELTTSHAQVVPSPKSWSMDLAAHPPVAPSPRHRSVDVVAGHPPVAPSPRHRAVVELAGGHPPIAPSPRHRAAVDVAAHAPVVLTSPRNRSMDFANLGPVAPSPRHRSILAMA</sequence>
<dbReference type="Proteomes" id="UP000324897">
    <property type="component" value="Chromosome 3"/>
</dbReference>
<gene>
    <name evidence="10" type="ORF">EJB05_42423</name>
</gene>
<keyword evidence="6" id="KW-0406">Ion transport</keyword>
<accession>A0A5J9TC54</accession>
<name>A0A5J9TC54_9POAL</name>
<evidence type="ECO:0000256" key="9">
    <source>
        <dbReference type="SAM" id="Phobius"/>
    </source>
</evidence>
<keyword evidence="4 9" id="KW-0812">Transmembrane</keyword>
<evidence type="ECO:0000256" key="6">
    <source>
        <dbReference type="ARBA" id="ARBA00023065"/>
    </source>
</evidence>
<feature type="transmembrane region" description="Helical" evidence="9">
    <location>
        <begin position="99"/>
        <end position="118"/>
    </location>
</feature>
<keyword evidence="11" id="KW-1185">Reference proteome</keyword>
<reference evidence="10 11" key="1">
    <citation type="journal article" date="2019" name="Sci. Rep.">
        <title>A high-quality genome of Eragrostis curvula grass provides insights into Poaceae evolution and supports new strategies to enhance forage quality.</title>
        <authorList>
            <person name="Carballo J."/>
            <person name="Santos B.A.C.M."/>
            <person name="Zappacosta D."/>
            <person name="Garbus I."/>
            <person name="Selva J.P."/>
            <person name="Gallo C.A."/>
            <person name="Diaz A."/>
            <person name="Albertini E."/>
            <person name="Caccamo M."/>
            <person name="Echenique V."/>
        </authorList>
    </citation>
    <scope>NUCLEOTIDE SEQUENCE [LARGE SCALE GENOMIC DNA]</scope>
    <source>
        <strain evidence="11">cv. Victoria</strain>
        <tissue evidence="10">Leaf</tissue>
    </source>
</reference>
<evidence type="ECO:0000256" key="4">
    <source>
        <dbReference type="ARBA" id="ARBA00022692"/>
    </source>
</evidence>
<feature type="transmembrane region" description="Helical" evidence="9">
    <location>
        <begin position="179"/>
        <end position="198"/>
    </location>
</feature>
<dbReference type="PANTHER" id="PTHR31086">
    <property type="entry name" value="ALUMINUM-ACTIVATED MALATE TRANSPORTER 10"/>
    <property type="match status" value="1"/>
</dbReference>
<dbReference type="InterPro" id="IPR020966">
    <property type="entry name" value="ALMT"/>
</dbReference>
<organism evidence="10 11">
    <name type="scientific">Eragrostis curvula</name>
    <name type="common">weeping love grass</name>
    <dbReference type="NCBI Taxonomy" id="38414"/>
    <lineage>
        <taxon>Eukaryota</taxon>
        <taxon>Viridiplantae</taxon>
        <taxon>Streptophyta</taxon>
        <taxon>Embryophyta</taxon>
        <taxon>Tracheophyta</taxon>
        <taxon>Spermatophyta</taxon>
        <taxon>Magnoliopsida</taxon>
        <taxon>Liliopsida</taxon>
        <taxon>Poales</taxon>
        <taxon>Poaceae</taxon>
        <taxon>PACMAD clade</taxon>
        <taxon>Chloridoideae</taxon>
        <taxon>Eragrostideae</taxon>
        <taxon>Eragrostidinae</taxon>
        <taxon>Eragrostis</taxon>
    </lineage>
</organism>
<feature type="non-terminal residue" evidence="10">
    <location>
        <position position="1"/>
    </location>
</feature>
<evidence type="ECO:0000256" key="2">
    <source>
        <dbReference type="ARBA" id="ARBA00007079"/>
    </source>
</evidence>
<dbReference type="Gramene" id="TVU08990">
    <property type="protein sequence ID" value="TVU08990"/>
    <property type="gene ID" value="EJB05_42423"/>
</dbReference>
<dbReference type="AlphaFoldDB" id="A0A5J9TC54"/>
<dbReference type="EMBL" id="RWGY01000039">
    <property type="protein sequence ID" value="TVU08990.1"/>
    <property type="molecule type" value="Genomic_DNA"/>
</dbReference>
<evidence type="ECO:0000256" key="5">
    <source>
        <dbReference type="ARBA" id="ARBA00022989"/>
    </source>
</evidence>
<evidence type="ECO:0000256" key="3">
    <source>
        <dbReference type="ARBA" id="ARBA00022448"/>
    </source>
</evidence>
<keyword evidence="3" id="KW-0813">Transport</keyword>
<dbReference type="GO" id="GO:0034220">
    <property type="term" value="P:monoatomic ion transmembrane transport"/>
    <property type="evidence" value="ECO:0007669"/>
    <property type="project" value="UniProtKB-KW"/>
</dbReference>
<dbReference type="GO" id="GO:0015743">
    <property type="term" value="P:malate transport"/>
    <property type="evidence" value="ECO:0007669"/>
    <property type="project" value="InterPro"/>
</dbReference>
<feature type="transmembrane region" description="Helical" evidence="9">
    <location>
        <begin position="130"/>
        <end position="149"/>
    </location>
</feature>
<dbReference type="GO" id="GO:0016020">
    <property type="term" value="C:membrane"/>
    <property type="evidence" value="ECO:0007669"/>
    <property type="project" value="UniProtKB-SubCell"/>
</dbReference>
<evidence type="ECO:0000256" key="1">
    <source>
        <dbReference type="ARBA" id="ARBA00004141"/>
    </source>
</evidence>
<evidence type="ECO:0000256" key="8">
    <source>
        <dbReference type="ARBA" id="ARBA00023303"/>
    </source>
</evidence>
<comment type="subcellular location">
    <subcellularLocation>
        <location evidence="1">Membrane</location>
        <topology evidence="1">Multi-pass membrane protein</topology>
    </subcellularLocation>
</comment>
<feature type="transmembrane region" description="Helical" evidence="9">
    <location>
        <begin position="210"/>
        <end position="229"/>
    </location>
</feature>
<feature type="transmembrane region" description="Helical" evidence="9">
    <location>
        <begin position="241"/>
        <end position="262"/>
    </location>
</feature>
<evidence type="ECO:0000256" key="7">
    <source>
        <dbReference type="ARBA" id="ARBA00023136"/>
    </source>
</evidence>
<dbReference type="Pfam" id="PF11744">
    <property type="entry name" value="ALMT"/>
    <property type="match status" value="1"/>
</dbReference>
<keyword evidence="5 9" id="KW-1133">Transmembrane helix</keyword>
<comment type="similarity">
    <text evidence="2">Belongs to the aromatic acid exporter (TC 2.A.85) family.</text>
</comment>
<dbReference type="OrthoDB" id="648047at2759"/>
<comment type="caution">
    <text evidence="10">The sequence shown here is derived from an EMBL/GenBank/DDBJ whole genome shotgun (WGS) entry which is preliminary data.</text>
</comment>
<keyword evidence="8" id="KW-0407">Ion channel</keyword>
<keyword evidence="7 9" id="KW-0472">Membrane</keyword>
<evidence type="ECO:0000313" key="11">
    <source>
        <dbReference type="Proteomes" id="UP000324897"/>
    </source>
</evidence>
<protein>
    <submittedName>
        <fullName evidence="10">Uncharacterized protein</fullName>
    </submittedName>
</protein>
<feature type="transmembrane region" description="Helical" evidence="9">
    <location>
        <begin position="156"/>
        <end position="173"/>
    </location>
</feature>
<evidence type="ECO:0000313" key="10">
    <source>
        <dbReference type="EMBL" id="TVU08990.1"/>
    </source>
</evidence>